<dbReference type="Pfam" id="PF17963">
    <property type="entry name" value="Big_9"/>
    <property type="match status" value="1"/>
</dbReference>
<dbReference type="Proteomes" id="UP000638560">
    <property type="component" value="Unassembled WGS sequence"/>
</dbReference>
<dbReference type="InterPro" id="IPR028994">
    <property type="entry name" value="Integrin_alpha_N"/>
</dbReference>
<comment type="caution">
    <text evidence="2">The sequence shown here is derived from an EMBL/GenBank/DDBJ whole genome shotgun (WGS) entry which is preliminary data.</text>
</comment>
<name>A0ABS0H4S7_9ACTN</name>
<proteinExistence type="predicted"/>
<gene>
    <name evidence="2" type="ORF">I0C86_31555</name>
</gene>
<dbReference type="RefSeq" id="WP_196204968.1">
    <property type="nucleotide sequence ID" value="NZ_JADPUN010000272.1"/>
</dbReference>
<evidence type="ECO:0000256" key="1">
    <source>
        <dbReference type="SAM" id="SignalP"/>
    </source>
</evidence>
<evidence type="ECO:0000313" key="3">
    <source>
        <dbReference type="Proteomes" id="UP000638560"/>
    </source>
</evidence>
<dbReference type="EMBL" id="JADPUN010000272">
    <property type="protein sequence ID" value="MBF9133462.1"/>
    <property type="molecule type" value="Genomic_DNA"/>
</dbReference>
<evidence type="ECO:0000313" key="2">
    <source>
        <dbReference type="EMBL" id="MBF9133462.1"/>
    </source>
</evidence>
<evidence type="ECO:0008006" key="4">
    <source>
        <dbReference type="Google" id="ProtNLM"/>
    </source>
</evidence>
<protein>
    <recommendedName>
        <fullName evidence="4">VCBS repeat-containing protein</fullName>
    </recommendedName>
</protein>
<feature type="signal peptide" evidence="1">
    <location>
        <begin position="1"/>
        <end position="27"/>
    </location>
</feature>
<organism evidence="2 3">
    <name type="scientific">Plantactinospora alkalitolerans</name>
    <dbReference type="NCBI Taxonomy" id="2789879"/>
    <lineage>
        <taxon>Bacteria</taxon>
        <taxon>Bacillati</taxon>
        <taxon>Actinomycetota</taxon>
        <taxon>Actinomycetes</taxon>
        <taxon>Micromonosporales</taxon>
        <taxon>Micromonosporaceae</taxon>
        <taxon>Plantactinospora</taxon>
    </lineage>
</organism>
<keyword evidence="3" id="KW-1185">Reference proteome</keyword>
<accession>A0ABS0H4S7</accession>
<feature type="chain" id="PRO_5047171010" description="VCBS repeat-containing protein" evidence="1">
    <location>
        <begin position="28"/>
        <end position="365"/>
    </location>
</feature>
<dbReference type="SUPFAM" id="SSF69318">
    <property type="entry name" value="Integrin alpha N-terminal domain"/>
    <property type="match status" value="1"/>
</dbReference>
<reference evidence="2 3" key="1">
    <citation type="submission" date="2020-11" db="EMBL/GenBank/DDBJ databases">
        <title>A novel isolate from a Black sea contaminated sediment with potential to produce alkanes: Plantactinospora alkalitolerans sp. nov.</title>
        <authorList>
            <person name="Carro L."/>
            <person name="Veyisoglu A."/>
            <person name="Guven K."/>
            <person name="Schumann P."/>
            <person name="Klenk H.-P."/>
            <person name="Sahin N."/>
        </authorList>
    </citation>
    <scope>NUCLEOTIDE SEQUENCE [LARGE SCALE GENOMIC DNA]</scope>
    <source>
        <strain evidence="2 3">S1510</strain>
    </source>
</reference>
<keyword evidence="1" id="KW-0732">Signal</keyword>
<sequence length="365" mass="39121">MWKRRIAAAAGLAILATMAANPTPGQAAGPGDSITGDFNVDGLPDIVVLGSVEPDLCSVVVRYGSSPGVYLPPMATVYARPGDSRGTSCPDIGVGFDADTDPGDELWIGWSAGPPPSLSYNRLVIDDNLRTILTFSSPITPTFLGTADFSGTGRHTAFSVGHGGFATYIIENGVGRLGPEQWCSTDPPGYQLRDFDRNRATDAVLSYTRGCDNGGNGVVAVLDDGTIHHLETDLTGRYTWTARVLDTSGDRFPDVRTVNQVTGETNYFIGRGDGGFVKGPDANTDTVYLTTVKPLAIDVLANDYVAAETEVMITVPPRYGTARVLSDRRILYTPREHHGRTDSLSYQLRRQGKRSTAAVNIKFPD</sequence>